<evidence type="ECO:0000256" key="4">
    <source>
        <dbReference type="ARBA" id="ARBA00023453"/>
    </source>
</evidence>
<dbReference type="EMBL" id="BMAT01008677">
    <property type="protein sequence ID" value="GFR90585.1"/>
    <property type="molecule type" value="Genomic_DNA"/>
</dbReference>
<evidence type="ECO:0000256" key="2">
    <source>
        <dbReference type="ARBA" id="ARBA00022679"/>
    </source>
</evidence>
<dbReference type="CDD" id="cd02440">
    <property type="entry name" value="AdoMet_MTases"/>
    <property type="match status" value="1"/>
</dbReference>
<evidence type="ECO:0000313" key="5">
    <source>
        <dbReference type="EMBL" id="GFR90585.1"/>
    </source>
</evidence>
<dbReference type="Proteomes" id="UP000762676">
    <property type="component" value="Unassembled WGS sequence"/>
</dbReference>
<dbReference type="AlphaFoldDB" id="A0AAV4H186"/>
<dbReference type="PROSITE" id="PS51682">
    <property type="entry name" value="SAM_OMT_I"/>
    <property type="match status" value="1"/>
</dbReference>
<dbReference type="GO" id="GO:0008757">
    <property type="term" value="F:S-adenosylmethionine-dependent methyltransferase activity"/>
    <property type="evidence" value="ECO:0007669"/>
    <property type="project" value="TreeGrafter"/>
</dbReference>
<dbReference type="PANTHER" id="PTHR10509">
    <property type="entry name" value="O-METHYLTRANSFERASE-RELATED"/>
    <property type="match status" value="1"/>
</dbReference>
<dbReference type="PANTHER" id="PTHR10509:SF14">
    <property type="entry name" value="CAFFEOYL-COA O-METHYLTRANSFERASE 3-RELATED"/>
    <property type="match status" value="1"/>
</dbReference>
<keyword evidence="6" id="KW-1185">Reference proteome</keyword>
<dbReference type="GO" id="GO:0008171">
    <property type="term" value="F:O-methyltransferase activity"/>
    <property type="evidence" value="ECO:0007669"/>
    <property type="project" value="InterPro"/>
</dbReference>
<gene>
    <name evidence="5" type="ORF">ElyMa_004307700</name>
</gene>
<evidence type="ECO:0000256" key="3">
    <source>
        <dbReference type="ARBA" id="ARBA00022691"/>
    </source>
</evidence>
<evidence type="ECO:0000256" key="1">
    <source>
        <dbReference type="ARBA" id="ARBA00022603"/>
    </source>
</evidence>
<accession>A0AAV4H186</accession>
<dbReference type="Pfam" id="PF01596">
    <property type="entry name" value="Methyltransf_3"/>
    <property type="match status" value="1"/>
</dbReference>
<keyword evidence="1" id="KW-0489">Methyltransferase</keyword>
<dbReference type="SUPFAM" id="SSF53335">
    <property type="entry name" value="S-adenosyl-L-methionine-dependent methyltransferases"/>
    <property type="match status" value="1"/>
</dbReference>
<keyword evidence="3" id="KW-0949">S-adenosyl-L-methionine</keyword>
<dbReference type="Gene3D" id="3.40.50.150">
    <property type="entry name" value="Vaccinia Virus protein VP39"/>
    <property type="match status" value="1"/>
</dbReference>
<organism evidence="5 6">
    <name type="scientific">Elysia marginata</name>
    <dbReference type="NCBI Taxonomy" id="1093978"/>
    <lineage>
        <taxon>Eukaryota</taxon>
        <taxon>Metazoa</taxon>
        <taxon>Spiralia</taxon>
        <taxon>Lophotrochozoa</taxon>
        <taxon>Mollusca</taxon>
        <taxon>Gastropoda</taxon>
        <taxon>Heterobranchia</taxon>
        <taxon>Euthyneura</taxon>
        <taxon>Panpulmonata</taxon>
        <taxon>Sacoglossa</taxon>
        <taxon>Placobranchoidea</taxon>
        <taxon>Plakobranchidae</taxon>
        <taxon>Elysia</taxon>
    </lineage>
</organism>
<comment type="caution">
    <text evidence="5">The sequence shown here is derived from an EMBL/GenBank/DDBJ whole genome shotgun (WGS) entry which is preliminary data.</text>
</comment>
<reference evidence="5 6" key="1">
    <citation type="journal article" date="2021" name="Elife">
        <title>Chloroplast acquisition without the gene transfer in kleptoplastic sea slugs, Plakobranchus ocellatus.</title>
        <authorList>
            <person name="Maeda T."/>
            <person name="Takahashi S."/>
            <person name="Yoshida T."/>
            <person name="Shimamura S."/>
            <person name="Takaki Y."/>
            <person name="Nagai Y."/>
            <person name="Toyoda A."/>
            <person name="Suzuki Y."/>
            <person name="Arimoto A."/>
            <person name="Ishii H."/>
            <person name="Satoh N."/>
            <person name="Nishiyama T."/>
            <person name="Hasebe M."/>
            <person name="Maruyama T."/>
            <person name="Minagawa J."/>
            <person name="Obokata J."/>
            <person name="Shigenobu S."/>
        </authorList>
    </citation>
    <scope>NUCLEOTIDE SEQUENCE [LARGE SCALE GENOMIC DNA]</scope>
</reference>
<comment type="similarity">
    <text evidence="4">Belongs to the class I-like SAM-binding methyltransferase superfamily. Cation-dependent O-methyltransferase family.</text>
</comment>
<sequence length="219" mass="24514">MSNRTLQMTEQLERYLIATGCRESDVLTHLRTETAQRQDFNMQIAPEQGQFMALLIQLLNARRIIEVGVFTGYSSLSMAEVLPDDGYILACDVNPETTAIARRYWQAAGVDRKVDLQLASALDTLNKALTDGEAGTFDMAFIDADKTSYDDYYECCLRLLRPGGLVILDNMLWSGRVAEEGGDADTEALKVMNQKIHRDDRVDMVLLPLADGVTLARKR</sequence>
<dbReference type="GO" id="GO:0032259">
    <property type="term" value="P:methylation"/>
    <property type="evidence" value="ECO:0007669"/>
    <property type="project" value="UniProtKB-KW"/>
</dbReference>
<name>A0AAV4H186_9GAST</name>
<evidence type="ECO:0000313" key="6">
    <source>
        <dbReference type="Proteomes" id="UP000762676"/>
    </source>
</evidence>
<dbReference type="InterPro" id="IPR050362">
    <property type="entry name" value="Cation-dep_OMT"/>
</dbReference>
<proteinExistence type="inferred from homology"/>
<protein>
    <submittedName>
        <fullName evidence="5">O-methyltransferase</fullName>
    </submittedName>
</protein>
<keyword evidence="2" id="KW-0808">Transferase</keyword>
<dbReference type="InterPro" id="IPR029063">
    <property type="entry name" value="SAM-dependent_MTases_sf"/>
</dbReference>
<dbReference type="InterPro" id="IPR002935">
    <property type="entry name" value="SAM_O-MeTrfase"/>
</dbReference>